<sequence length="244" mass="27025">MADSDPPDAAAGDARMLLRSIDFEFILCMEITTPIFNETAIASASLQKKDLDLTTSYTIVEGVIQRVKAMRKDEEFKVLFSKAKGNSEAAGIEVPDEIPGQARRRKVPQKYKYSTKSATEDYQAQDLEEHYRGKVFFTFLDTLSQELHRRFKGKDDTPTGAHLSGCAHLRHRAAYSSGLVHRVPGSTYSRRGAACLAELRRNSLLSPGSNSNPSGPHRMLSAGTRDPLVTHLPTIKHLLLPELA</sequence>
<keyword evidence="3" id="KW-1185">Reference proteome</keyword>
<reference evidence="2" key="1">
    <citation type="submission" date="2020-03" db="EMBL/GenBank/DDBJ databases">
        <authorList>
            <person name="Weist P."/>
        </authorList>
    </citation>
    <scope>NUCLEOTIDE SEQUENCE</scope>
</reference>
<feature type="region of interest" description="Disordered" evidence="1">
    <location>
        <begin position="205"/>
        <end position="224"/>
    </location>
</feature>
<feature type="compositionally biased region" description="Low complexity" evidence="1">
    <location>
        <begin position="205"/>
        <end position="216"/>
    </location>
</feature>
<evidence type="ECO:0000313" key="3">
    <source>
        <dbReference type="Proteomes" id="UP001153269"/>
    </source>
</evidence>
<evidence type="ECO:0000313" key="2">
    <source>
        <dbReference type="EMBL" id="CAB1446932.1"/>
    </source>
</evidence>
<dbReference type="AlphaFoldDB" id="A0A9N7Z230"/>
<organism evidence="2 3">
    <name type="scientific">Pleuronectes platessa</name>
    <name type="common">European plaice</name>
    <dbReference type="NCBI Taxonomy" id="8262"/>
    <lineage>
        <taxon>Eukaryota</taxon>
        <taxon>Metazoa</taxon>
        <taxon>Chordata</taxon>
        <taxon>Craniata</taxon>
        <taxon>Vertebrata</taxon>
        <taxon>Euteleostomi</taxon>
        <taxon>Actinopterygii</taxon>
        <taxon>Neopterygii</taxon>
        <taxon>Teleostei</taxon>
        <taxon>Neoteleostei</taxon>
        <taxon>Acanthomorphata</taxon>
        <taxon>Carangaria</taxon>
        <taxon>Pleuronectiformes</taxon>
        <taxon>Pleuronectoidei</taxon>
        <taxon>Pleuronectidae</taxon>
        <taxon>Pleuronectes</taxon>
    </lineage>
</organism>
<dbReference type="PANTHER" id="PTHR46289">
    <property type="entry name" value="52 KDA REPRESSOR OF THE INHIBITOR OF THE PROTEIN KINASE-LIKE PROTEIN-RELATED"/>
    <property type="match status" value="1"/>
</dbReference>
<accession>A0A9N7Z230</accession>
<dbReference type="PANTHER" id="PTHR46289:SF14">
    <property type="entry name" value="DUF4371 DOMAIN-CONTAINING PROTEIN"/>
    <property type="match status" value="1"/>
</dbReference>
<dbReference type="EMBL" id="CADEAL010003930">
    <property type="protein sequence ID" value="CAB1446932.1"/>
    <property type="molecule type" value="Genomic_DNA"/>
</dbReference>
<name>A0A9N7Z230_PLEPL</name>
<evidence type="ECO:0000256" key="1">
    <source>
        <dbReference type="SAM" id="MobiDB-lite"/>
    </source>
</evidence>
<protein>
    <submittedName>
        <fullName evidence="2">Uncharacterized protein</fullName>
    </submittedName>
</protein>
<proteinExistence type="predicted"/>
<dbReference type="Proteomes" id="UP001153269">
    <property type="component" value="Unassembled WGS sequence"/>
</dbReference>
<comment type="caution">
    <text evidence="2">The sequence shown here is derived from an EMBL/GenBank/DDBJ whole genome shotgun (WGS) entry which is preliminary data.</text>
</comment>
<gene>
    <name evidence="2" type="ORF">PLEPLA_LOCUS34644</name>
</gene>
<dbReference type="InterPro" id="IPR052958">
    <property type="entry name" value="IFN-induced_PKR_regulator"/>
</dbReference>